<dbReference type="Proteomes" id="UP000004116">
    <property type="component" value="Unassembled WGS sequence"/>
</dbReference>
<dbReference type="Pfam" id="PF10282">
    <property type="entry name" value="Lactonase"/>
    <property type="match status" value="1"/>
</dbReference>
<dbReference type="PANTHER" id="PTHR30344:SF1">
    <property type="entry name" value="6-PHOSPHOGLUCONOLACTONASE"/>
    <property type="match status" value="1"/>
</dbReference>
<dbReference type="PATRIC" id="fig|1005043.3.peg.424"/>
<evidence type="ECO:0000256" key="3">
    <source>
        <dbReference type="ARBA" id="ARBA00022801"/>
    </source>
</evidence>
<accession>G2GXH1</accession>
<evidence type="ECO:0000256" key="5">
    <source>
        <dbReference type="HAMAP-Rule" id="MF_01605"/>
    </source>
</evidence>
<dbReference type="InterPro" id="IPR015943">
    <property type="entry name" value="WD40/YVTN_repeat-like_dom_sf"/>
</dbReference>
<dbReference type="Gene3D" id="2.130.10.10">
    <property type="entry name" value="YVTN repeat-like/Quinoprotein amine dehydrogenase"/>
    <property type="match status" value="1"/>
</dbReference>
<dbReference type="GO" id="GO:0017057">
    <property type="term" value="F:6-phosphogluconolactonase activity"/>
    <property type="evidence" value="ECO:0007669"/>
    <property type="project" value="UniProtKB-UniRule"/>
</dbReference>
<dbReference type="NCBIfam" id="NF008258">
    <property type="entry name" value="PRK11028.1"/>
    <property type="match status" value="1"/>
</dbReference>
<proteinExistence type="inferred from homology"/>
<dbReference type="AlphaFoldDB" id="G2GXH1"/>
<dbReference type="RefSeq" id="WP_006706165.1">
    <property type="nucleotide sequence ID" value="NZ_AGCA01000102.1"/>
</dbReference>
<keyword evidence="3 5" id="KW-0378">Hydrolase</keyword>
<comment type="caution">
    <text evidence="6">The sequence shown here is derived from an EMBL/GenBank/DDBJ whole genome shotgun (WGS) entry which is preliminary data.</text>
</comment>
<dbReference type="EMBL" id="AGCA01000102">
    <property type="protein sequence ID" value="EGY29553.1"/>
    <property type="molecule type" value="Genomic_DNA"/>
</dbReference>
<dbReference type="InterPro" id="IPR011045">
    <property type="entry name" value="N2O_reductase_N"/>
</dbReference>
<dbReference type="InterPro" id="IPR019405">
    <property type="entry name" value="Lactonase_7-beta_prop"/>
</dbReference>
<dbReference type="GO" id="GO:0006006">
    <property type="term" value="P:glucose metabolic process"/>
    <property type="evidence" value="ECO:0007669"/>
    <property type="project" value="UniProtKB-KW"/>
</dbReference>
<comment type="catalytic activity">
    <reaction evidence="5">
        <text>6-phospho-D-glucono-1,5-lactone + H2O = 6-phospho-D-gluconate + H(+)</text>
        <dbReference type="Rhea" id="RHEA:12556"/>
        <dbReference type="ChEBI" id="CHEBI:15377"/>
        <dbReference type="ChEBI" id="CHEBI:15378"/>
        <dbReference type="ChEBI" id="CHEBI:57955"/>
        <dbReference type="ChEBI" id="CHEBI:58759"/>
        <dbReference type="EC" id="3.1.1.31"/>
    </reaction>
</comment>
<dbReference type="OrthoDB" id="9790815at2"/>
<comment type="similarity">
    <text evidence="1 5">Belongs to the cycloisomerase 2 family.</text>
</comment>
<dbReference type="InterPro" id="IPR050282">
    <property type="entry name" value="Cycloisomerase_2"/>
</dbReference>
<dbReference type="UniPathway" id="UPA00115">
    <property type="reaction ID" value="UER00409"/>
</dbReference>
<keyword evidence="4 5" id="KW-0119">Carbohydrate metabolism</keyword>
<keyword evidence="7" id="KW-1185">Reference proteome</keyword>
<dbReference type="GO" id="GO:0005829">
    <property type="term" value="C:cytosol"/>
    <property type="evidence" value="ECO:0007669"/>
    <property type="project" value="TreeGrafter"/>
</dbReference>
<sequence>MKQIVYVASPNSEQIDVWQLDSSGKLTWLQTEKVKSQVQPMVINPNKPRLYIGVRPDFAIITYRIAADGRLQQLARAALPASPTHISTDLAGKFLFSASYSGNCVSVSPIDNNGMVKDWTQQLNNLKRPHSVNQVPTNQLLLVPCLTEDKIKLFNLTPDGELAPHLQKELITAKGAGPRHMAFHPKHPVSYCVNELNSTVDVYQYSDDTKQYTLTQTINALPANFSGTCWAADIHITPDGRYLYISDRTTSLLAIFTVSNDGTVITLIGHQLTEDRPRGFNIDSKGDFLIAAGQQSDHIVVYRIDQSCGKLIQLARHATGKGAMWVSILAIEK</sequence>
<protein>
    <recommendedName>
        <fullName evidence="5">6-phosphogluconolactonase</fullName>
        <shortName evidence="5">6-P-gluconolactonase</shortName>
        <ecNumber evidence="5">3.1.1.31</ecNumber>
    </recommendedName>
</protein>
<dbReference type="SUPFAM" id="SSF50974">
    <property type="entry name" value="Nitrous oxide reductase, N-terminal domain"/>
    <property type="match status" value="1"/>
</dbReference>
<evidence type="ECO:0000256" key="1">
    <source>
        <dbReference type="ARBA" id="ARBA00005564"/>
    </source>
</evidence>
<gene>
    <name evidence="5" type="primary">pgl</name>
    <name evidence="6" type="ORF">Rin_00004630</name>
</gene>
<dbReference type="EC" id="3.1.1.31" evidence="5"/>
<organism evidence="6 7">
    <name type="scientific">Candidatus Regiella insecticola 5.15</name>
    <dbReference type="NCBI Taxonomy" id="1005043"/>
    <lineage>
        <taxon>Bacteria</taxon>
        <taxon>Pseudomonadati</taxon>
        <taxon>Pseudomonadota</taxon>
        <taxon>Gammaproteobacteria</taxon>
        <taxon>Enterobacterales</taxon>
        <taxon>Enterobacteriaceae</taxon>
        <taxon>aphid secondary symbionts</taxon>
        <taxon>Candidatus Regiella</taxon>
    </lineage>
</organism>
<comment type="pathway">
    <text evidence="5">Carbohydrate degradation; pentose phosphate pathway; D-ribulose 5-phosphate from D-glucose 6-phosphate (oxidative stage): step 2/3.</text>
</comment>
<name>G2GXH1_9ENTR</name>
<evidence type="ECO:0000256" key="4">
    <source>
        <dbReference type="ARBA" id="ARBA00023277"/>
    </source>
</evidence>
<comment type="function">
    <text evidence="5">Catalyzes the hydrolysis of 6-phosphogluconolactone to 6-phosphogluconate.</text>
</comment>
<evidence type="ECO:0000313" key="6">
    <source>
        <dbReference type="EMBL" id="EGY29553.1"/>
    </source>
</evidence>
<evidence type="ECO:0000313" key="7">
    <source>
        <dbReference type="Proteomes" id="UP000004116"/>
    </source>
</evidence>
<dbReference type="InterPro" id="IPR022528">
    <property type="entry name" value="6PGL_YbhE-like"/>
</dbReference>
<dbReference type="PANTHER" id="PTHR30344">
    <property type="entry name" value="6-PHOSPHOGLUCONOLACTONASE-RELATED"/>
    <property type="match status" value="1"/>
</dbReference>
<evidence type="ECO:0000256" key="2">
    <source>
        <dbReference type="ARBA" id="ARBA00022526"/>
    </source>
</evidence>
<keyword evidence="2 5" id="KW-0313">Glucose metabolism</keyword>
<reference evidence="6 7" key="1">
    <citation type="journal article" date="2012" name="Genome Res.">
        <title>Genomic basis of endosymbiont-conferred protection against an insect parasitoid.</title>
        <authorList>
            <person name="Hansen A.K."/>
            <person name="Vorburger C."/>
            <person name="Moran N.A."/>
        </authorList>
    </citation>
    <scope>NUCLEOTIDE SEQUENCE [LARGE SCALE GENOMIC DNA]</scope>
    <source>
        <strain evidence="7">R5.15</strain>
    </source>
</reference>
<dbReference type="HAMAP" id="MF_01605">
    <property type="entry name" value="6P_gluconolactonase"/>
    <property type="match status" value="1"/>
</dbReference>
<dbReference type="GO" id="GO:0009051">
    <property type="term" value="P:pentose-phosphate shunt, oxidative branch"/>
    <property type="evidence" value="ECO:0007669"/>
    <property type="project" value="UniProtKB-UniRule"/>
</dbReference>